<dbReference type="RefSeq" id="WP_149565953.1">
    <property type="nucleotide sequence ID" value="NZ_VIBR01000003.1"/>
</dbReference>
<evidence type="ECO:0000313" key="2">
    <source>
        <dbReference type="EMBL" id="KAA0116384.1"/>
    </source>
</evidence>
<dbReference type="InterPro" id="IPR041578">
    <property type="entry name" value="PIN_8"/>
</dbReference>
<dbReference type="Proteomes" id="UP000324105">
    <property type="component" value="Unassembled WGS sequence"/>
</dbReference>
<sequence>MMSKNLLTNILNDKIDEDDIIYILDTNFLLNSLKSPNYSKKYINALKKNANNIFLPFIVWIEFLHNFQRVIFRTETFLKQTKAMLTELDDNHSICLDDKDIEDKIDSIFKKKILNSDNSLGKELLQDEKDKILSNLKKNKQFVSSLELINRLLDENIDEWKKSQHENFKVFDNYIPQIKEHLQIINNMIESNQIIVGDEYSEEKLKEYTEKIEIRIKEKQFPGISDEDLSKGNRIWNGKIIPANYGDIFLWLETLDYAKISDKNYFIIVSDDKKKGDWIDKTLNNSFYPQMILEFINYTGKATIRHLSNSDFVSKFDSGEVSREDITRDLLDSESGNKIFSKIDDFSSFVANIEDIKKYNLNPEIINDINSEYNSSAIEIEEKVTDLLKKLLVDDYDVYTNLKPNFDYVIDILAVSKNPNRKDIIFEISILKYIDRLKLNKKLQILNNYAEKYFRDTGKVATKCLIVVSNDIDEEFKYNFKKSINEDNIKIMFLNNSIFEVF</sequence>
<gene>
    <name evidence="2" type="ORF">FKX92_07335</name>
</gene>
<dbReference type="AlphaFoldDB" id="A0A5A7ZGQ9"/>
<name>A0A5A7ZGQ9_STRSA</name>
<protein>
    <recommendedName>
        <fullName evidence="1">PIN like domain-containing protein</fullName>
    </recommendedName>
</protein>
<proteinExistence type="predicted"/>
<dbReference type="EMBL" id="VIBR01000003">
    <property type="protein sequence ID" value="KAA0116384.1"/>
    <property type="molecule type" value="Genomic_DNA"/>
</dbReference>
<evidence type="ECO:0000259" key="1">
    <source>
        <dbReference type="Pfam" id="PF18476"/>
    </source>
</evidence>
<dbReference type="Pfam" id="PF18476">
    <property type="entry name" value="PIN_8"/>
    <property type="match status" value="1"/>
</dbReference>
<feature type="domain" description="PIN like" evidence="1">
    <location>
        <begin position="111"/>
        <end position="289"/>
    </location>
</feature>
<evidence type="ECO:0000313" key="3">
    <source>
        <dbReference type="Proteomes" id="UP000324105"/>
    </source>
</evidence>
<comment type="caution">
    <text evidence="2">The sequence shown here is derived from an EMBL/GenBank/DDBJ whole genome shotgun (WGS) entry which is preliminary data.</text>
</comment>
<reference evidence="2 3" key="1">
    <citation type="submission" date="2019-06" db="EMBL/GenBank/DDBJ databases">
        <title>Genome sequence and analysis of a MDR-Streptococcus sanguis isolated from throat swab of children with scarlet fever from Hangzhou,China.</title>
        <authorList>
            <person name="Huang Y."/>
            <person name="Xie L."/>
            <person name="Liu W."/>
        </authorList>
    </citation>
    <scope>NUCLEOTIDE SEQUENCE [LARGE SCALE GENOMIC DNA]</scope>
    <source>
        <strain evidence="2 3">S28</strain>
    </source>
</reference>
<accession>A0A5A7ZGQ9</accession>
<organism evidence="2 3">
    <name type="scientific">Streptococcus sanguinis</name>
    <dbReference type="NCBI Taxonomy" id="1305"/>
    <lineage>
        <taxon>Bacteria</taxon>
        <taxon>Bacillati</taxon>
        <taxon>Bacillota</taxon>
        <taxon>Bacilli</taxon>
        <taxon>Lactobacillales</taxon>
        <taxon>Streptococcaceae</taxon>
        <taxon>Streptococcus</taxon>
    </lineage>
</organism>